<keyword evidence="2" id="KW-0238">DNA-binding</keyword>
<keyword evidence="1" id="KW-0805">Transcription regulation</keyword>
<dbReference type="RefSeq" id="WP_092361263.1">
    <property type="nucleotide sequence ID" value="NZ_CABJCG010000008.1"/>
</dbReference>
<dbReference type="PANTHER" id="PTHR43280">
    <property type="entry name" value="ARAC-FAMILY TRANSCRIPTIONAL REGULATOR"/>
    <property type="match status" value="1"/>
</dbReference>
<reference evidence="6" key="1">
    <citation type="submission" date="2016-10" db="EMBL/GenBank/DDBJ databases">
        <authorList>
            <person name="Varghese N."/>
            <person name="Submissions S."/>
        </authorList>
    </citation>
    <scope>NUCLEOTIDE SEQUENCE [LARGE SCALE GENOMIC DNA]</scope>
    <source>
        <strain evidence="6">NLAE-zl-G277</strain>
    </source>
</reference>
<dbReference type="SUPFAM" id="SSF46689">
    <property type="entry name" value="Homeodomain-like"/>
    <property type="match status" value="2"/>
</dbReference>
<organism evidence="5 6">
    <name type="scientific">Enterocloster lavalensis</name>
    <dbReference type="NCBI Taxonomy" id="460384"/>
    <lineage>
        <taxon>Bacteria</taxon>
        <taxon>Bacillati</taxon>
        <taxon>Bacillota</taxon>
        <taxon>Clostridia</taxon>
        <taxon>Lachnospirales</taxon>
        <taxon>Lachnospiraceae</taxon>
        <taxon>Enterocloster</taxon>
    </lineage>
</organism>
<dbReference type="EMBL" id="FOIM01000004">
    <property type="protein sequence ID" value="SET28898.1"/>
    <property type="molecule type" value="Genomic_DNA"/>
</dbReference>
<dbReference type="GO" id="GO:0043565">
    <property type="term" value="F:sequence-specific DNA binding"/>
    <property type="evidence" value="ECO:0007669"/>
    <property type="project" value="InterPro"/>
</dbReference>
<sequence>MEEHSLLNMISGYSDEPAKLRQIDEHYRYEDLLMESVMWPDPEKCREALRGLEQTYYRNVFPPRFPNDPVSEYRESTLRLNTVLRIAARRGGLPPVFLHAISDGFAFRIYRMRTVGELEPFREYMAHYYVNAVSEYSINRYSDEVGEIISYINYHLLDKISLSELAQQFHFSESYLSRRFKRETGFNLSSFVVRSRVELAKQYFRMGYKSVTQVSQLCGFSDSGYFQKVFKKIEGETPSKFIAGICRDGNEVLNTP</sequence>
<evidence type="ECO:0000259" key="4">
    <source>
        <dbReference type="PROSITE" id="PS01124"/>
    </source>
</evidence>
<evidence type="ECO:0000256" key="1">
    <source>
        <dbReference type="ARBA" id="ARBA00023015"/>
    </source>
</evidence>
<keyword evidence="6" id="KW-1185">Reference proteome</keyword>
<proteinExistence type="predicted"/>
<dbReference type="PRINTS" id="PR00032">
    <property type="entry name" value="HTHARAC"/>
</dbReference>
<dbReference type="Pfam" id="PF12833">
    <property type="entry name" value="HTH_18"/>
    <property type="match status" value="1"/>
</dbReference>
<evidence type="ECO:0000313" key="6">
    <source>
        <dbReference type="Proteomes" id="UP000198508"/>
    </source>
</evidence>
<evidence type="ECO:0000256" key="3">
    <source>
        <dbReference type="ARBA" id="ARBA00023163"/>
    </source>
</evidence>
<evidence type="ECO:0000256" key="2">
    <source>
        <dbReference type="ARBA" id="ARBA00023125"/>
    </source>
</evidence>
<dbReference type="GeneID" id="93276325"/>
<evidence type="ECO:0000313" key="5">
    <source>
        <dbReference type="EMBL" id="SET28898.1"/>
    </source>
</evidence>
<dbReference type="AlphaFoldDB" id="A0A1I0D9X3"/>
<dbReference type="STRING" id="460384.SAMN05216313_10467"/>
<dbReference type="Gene3D" id="1.10.10.60">
    <property type="entry name" value="Homeodomain-like"/>
    <property type="match status" value="2"/>
</dbReference>
<dbReference type="InterPro" id="IPR020449">
    <property type="entry name" value="Tscrpt_reg_AraC-type_HTH"/>
</dbReference>
<dbReference type="Proteomes" id="UP000198508">
    <property type="component" value="Unassembled WGS sequence"/>
</dbReference>
<dbReference type="SMART" id="SM00342">
    <property type="entry name" value="HTH_ARAC"/>
    <property type="match status" value="1"/>
</dbReference>
<keyword evidence="3" id="KW-0804">Transcription</keyword>
<dbReference type="InterPro" id="IPR018060">
    <property type="entry name" value="HTH_AraC"/>
</dbReference>
<accession>A0A1I0D9X3</accession>
<gene>
    <name evidence="5" type="ORF">SAMN05216313_10467</name>
</gene>
<dbReference type="PANTHER" id="PTHR43280:SF2">
    <property type="entry name" value="HTH-TYPE TRANSCRIPTIONAL REGULATOR EXSA"/>
    <property type="match status" value="1"/>
</dbReference>
<name>A0A1I0D9X3_9FIRM</name>
<feature type="domain" description="HTH araC/xylS-type" evidence="4">
    <location>
        <begin position="146"/>
        <end position="244"/>
    </location>
</feature>
<dbReference type="GO" id="GO:0003700">
    <property type="term" value="F:DNA-binding transcription factor activity"/>
    <property type="evidence" value="ECO:0007669"/>
    <property type="project" value="InterPro"/>
</dbReference>
<dbReference type="InterPro" id="IPR009057">
    <property type="entry name" value="Homeodomain-like_sf"/>
</dbReference>
<protein>
    <submittedName>
        <fullName evidence="5">Helix-turn-helix domain-containing protein</fullName>
    </submittedName>
</protein>
<dbReference type="PROSITE" id="PS01124">
    <property type="entry name" value="HTH_ARAC_FAMILY_2"/>
    <property type="match status" value="1"/>
</dbReference>